<feature type="compositionally biased region" description="Polar residues" evidence="1">
    <location>
        <begin position="31"/>
        <end position="51"/>
    </location>
</feature>
<protein>
    <submittedName>
        <fullName evidence="2">Uncharacterized protein</fullName>
    </submittedName>
</protein>
<dbReference type="EMBL" id="CP170721">
    <property type="protein sequence ID" value="XIA16987.1"/>
    <property type="molecule type" value="Genomic_DNA"/>
</dbReference>
<name>A0AB74ULP0_9GAMM</name>
<accession>A0AB74ULP0</accession>
<feature type="region of interest" description="Disordered" evidence="1">
    <location>
        <begin position="1"/>
        <end position="51"/>
    </location>
</feature>
<evidence type="ECO:0000313" key="2">
    <source>
        <dbReference type="EMBL" id="XIA16987.1"/>
    </source>
</evidence>
<dbReference type="RefSeq" id="WP_168709697.1">
    <property type="nucleotide sequence ID" value="NZ_CP170721.1"/>
</dbReference>
<gene>
    <name evidence="2" type="ORF">ACFYG5_10400</name>
</gene>
<proteinExistence type="predicted"/>
<sequence>MPKTSKDNQNIPAEPQPDDQTQDSNRDSDQNVEQLGTLSPNTTTNPQIKNL</sequence>
<organism evidence="2">
    <name type="scientific">Rhodanobacter sp. FW102-FHT14D07</name>
    <dbReference type="NCBI Taxonomy" id="3351462"/>
    <lineage>
        <taxon>Bacteria</taxon>
        <taxon>Pseudomonadati</taxon>
        <taxon>Pseudomonadota</taxon>
        <taxon>Gammaproteobacteria</taxon>
        <taxon>Lysobacterales</taxon>
        <taxon>Rhodanobacteraceae</taxon>
        <taxon>Rhodanobacter</taxon>
    </lineage>
</organism>
<dbReference type="AlphaFoldDB" id="A0AB74ULP0"/>
<evidence type="ECO:0000256" key="1">
    <source>
        <dbReference type="SAM" id="MobiDB-lite"/>
    </source>
</evidence>
<reference evidence="2" key="1">
    <citation type="submission" date="2024-10" db="EMBL/GenBank/DDBJ databases">
        <authorList>
            <person name="Lesea H.P."/>
            <person name="Kuehl J.V."/>
            <person name="Chandonia J.-M."/>
        </authorList>
    </citation>
    <scope>NUCLEOTIDE SEQUENCE</scope>
    <source>
        <strain evidence="2">FW102-FHT14D07</strain>
    </source>
</reference>